<keyword evidence="1" id="KW-1185">Reference proteome</keyword>
<reference evidence="2" key="1">
    <citation type="submission" date="2016-11" db="UniProtKB">
        <authorList>
            <consortium name="WormBaseParasite"/>
        </authorList>
    </citation>
    <scope>IDENTIFICATION</scope>
</reference>
<dbReference type="Proteomes" id="UP000095283">
    <property type="component" value="Unplaced"/>
</dbReference>
<evidence type="ECO:0000313" key="1">
    <source>
        <dbReference type="Proteomes" id="UP000095283"/>
    </source>
</evidence>
<name>A0A1I7XS65_HETBA</name>
<dbReference type="AlphaFoldDB" id="A0A1I7XS65"/>
<sequence>MKVHAVGRQRFRLISRDDNNFGEVEVLRETVLPPLLRSLSPLRALKVSRKKQLDLCCVMTNIPKFAIISTSLESQCEHLGNWMKMWFSEEKVQSALNLMTSIVCKACDSLICDMRDLINMNIEGNSSHFVNNDINGKLSNVECVWNILDGSLHHVDITRPSFTVFHSEV</sequence>
<evidence type="ECO:0000313" key="2">
    <source>
        <dbReference type="WBParaSite" id="Hba_20328"/>
    </source>
</evidence>
<organism evidence="1 2">
    <name type="scientific">Heterorhabditis bacteriophora</name>
    <name type="common">Entomopathogenic nematode worm</name>
    <dbReference type="NCBI Taxonomy" id="37862"/>
    <lineage>
        <taxon>Eukaryota</taxon>
        <taxon>Metazoa</taxon>
        <taxon>Ecdysozoa</taxon>
        <taxon>Nematoda</taxon>
        <taxon>Chromadorea</taxon>
        <taxon>Rhabditida</taxon>
        <taxon>Rhabditina</taxon>
        <taxon>Rhabditomorpha</taxon>
        <taxon>Strongyloidea</taxon>
        <taxon>Heterorhabditidae</taxon>
        <taxon>Heterorhabditis</taxon>
    </lineage>
</organism>
<accession>A0A1I7XS65</accession>
<dbReference type="WBParaSite" id="Hba_20328">
    <property type="protein sequence ID" value="Hba_20328"/>
    <property type="gene ID" value="Hba_20328"/>
</dbReference>
<protein>
    <submittedName>
        <fullName evidence="2">Uncharacterized protein</fullName>
    </submittedName>
</protein>
<proteinExistence type="predicted"/>